<reference evidence="2 3" key="1">
    <citation type="journal article" name="Front. Microbiol.">
        <title>Sugar Metabolism of the First Thermophilic Planctomycete Thermogutta terrifontis: Comparative Genomic and Transcriptomic Approaches.</title>
        <authorList>
            <person name="Elcheninov A.G."/>
            <person name="Menzel P."/>
            <person name="Gudbergsdottir S.R."/>
            <person name="Slesarev A.I."/>
            <person name="Kadnikov V.V."/>
            <person name="Krogh A."/>
            <person name="Bonch-Osmolovskaya E.A."/>
            <person name="Peng X."/>
            <person name="Kublanov I.V."/>
        </authorList>
    </citation>
    <scope>NUCLEOTIDE SEQUENCE [LARGE SCALE GENOMIC DNA]</scope>
    <source>
        <strain evidence="2 3">R1</strain>
    </source>
</reference>
<accession>A0A286RFN6</accession>
<dbReference type="NCBIfam" id="TIGR04315">
    <property type="entry name" value="octaheme_Shew"/>
    <property type="match status" value="1"/>
</dbReference>
<dbReference type="PIRSF" id="PIRSF039014">
    <property type="entry name" value="OTR_cyc"/>
    <property type="match status" value="1"/>
</dbReference>
<sequence length="481" mass="54225">MRGAVLVGVCIAVFISGLGLAGWQFSRLEKRERPDNPWKHVPPPPHHVDHTPFIPAGLKTGPEVTKVCLSCHPNSAREVMATDHWTWAGQKVKDPKTGGTIHVGKLNLINNFCIAALPNIQACSACHAGYGWKDPHFDFSREENVDCLVCHDQTNTYQKGLAGLPKPDVDLMAVARSVGRPTRLNCGQCHFKGGGADAVKHGDLDGTMYYPPERIDVHMGRLKFQCVDCHRTQKHQIPGCAMSVCIEKPARVFCTDCHSEKPHGNERLDFHTATVACQTCHIPKMAIDAPTKMYWDWSAAGRDDIPEDPHVYLKQKGRFIYAQNINPEYYWYNGRGERYLTGQKIDPTRVVQINRPLGGPGDPEAKIWPFKVHRGRQIYDKQYLYLLTPRTWGPGGYWTEFNWDLACRLGSQDTGLPYSGQYDFVDTEMYWPLSHMVQPKERALQCADCHGPGGRLNWKALGYDGDPMFRGDREMTGLVER</sequence>
<organism evidence="2 3">
    <name type="scientific">Thermogutta terrifontis</name>
    <dbReference type="NCBI Taxonomy" id="1331910"/>
    <lineage>
        <taxon>Bacteria</taxon>
        <taxon>Pseudomonadati</taxon>
        <taxon>Planctomycetota</taxon>
        <taxon>Planctomycetia</taxon>
        <taxon>Pirellulales</taxon>
        <taxon>Thermoguttaceae</taxon>
        <taxon>Thermogutta</taxon>
    </lineage>
</organism>
<proteinExistence type="predicted"/>
<dbReference type="CDD" id="cd08168">
    <property type="entry name" value="Cytochrom_C3"/>
    <property type="match status" value="1"/>
</dbReference>
<dbReference type="InterPro" id="IPR036280">
    <property type="entry name" value="Multihaem_cyt_sf"/>
</dbReference>
<evidence type="ECO:0000313" key="3">
    <source>
        <dbReference type="Proteomes" id="UP000215086"/>
    </source>
</evidence>
<dbReference type="GO" id="GO:0016491">
    <property type="term" value="F:oxidoreductase activity"/>
    <property type="evidence" value="ECO:0007669"/>
    <property type="project" value="TreeGrafter"/>
</dbReference>
<gene>
    <name evidence="2" type="ORF">THTE_2155</name>
</gene>
<name>A0A286RFN6_9BACT</name>
<evidence type="ECO:0000256" key="1">
    <source>
        <dbReference type="ARBA" id="ARBA00022729"/>
    </source>
</evidence>
<dbReference type="RefSeq" id="WP_095414993.1">
    <property type="nucleotide sequence ID" value="NZ_CP018477.1"/>
</dbReference>
<dbReference type="SUPFAM" id="SSF48695">
    <property type="entry name" value="Multiheme cytochromes"/>
    <property type="match status" value="1"/>
</dbReference>
<dbReference type="EMBL" id="CP018477">
    <property type="protein sequence ID" value="ASV74757.1"/>
    <property type="molecule type" value="Genomic_DNA"/>
</dbReference>
<dbReference type="InterPro" id="IPR051829">
    <property type="entry name" value="Multiheme_Cytochr_ET"/>
</dbReference>
<dbReference type="Proteomes" id="UP000215086">
    <property type="component" value="Chromosome"/>
</dbReference>
<dbReference type="Pfam" id="PF11783">
    <property type="entry name" value="Cytochrome_cB"/>
    <property type="match status" value="1"/>
</dbReference>
<dbReference type="PANTHER" id="PTHR35038">
    <property type="entry name" value="DISSIMILATORY SULFITE REDUCTASE SIRA"/>
    <property type="match status" value="1"/>
</dbReference>
<dbReference type="AlphaFoldDB" id="A0A286RFN6"/>
<keyword evidence="1" id="KW-0732">Signal</keyword>
<dbReference type="KEGG" id="ttf:THTE_2155"/>
<evidence type="ECO:0000313" key="2">
    <source>
        <dbReference type="EMBL" id="ASV74757.1"/>
    </source>
</evidence>
<protein>
    <submittedName>
        <fullName evidence="2">Octaheme tetrathionate reductase</fullName>
    </submittedName>
</protein>
<dbReference type="OrthoDB" id="9814800at2"/>
<keyword evidence="3" id="KW-1185">Reference proteome</keyword>
<dbReference type="PANTHER" id="PTHR35038:SF5">
    <property type="entry name" value="CYTOCHROME C-TYPE PROTEIN NRFB"/>
    <property type="match status" value="1"/>
</dbReference>
<dbReference type="Gene3D" id="1.10.1130.10">
    <property type="entry name" value="Flavocytochrome C3, Chain A"/>
    <property type="match status" value="1"/>
</dbReference>
<dbReference type="InterPro" id="IPR024673">
    <property type="entry name" value="Octahem_Cyt_c"/>
</dbReference>